<organism evidence="1 2">
    <name type="scientific">Castilleja foliolosa</name>
    <dbReference type="NCBI Taxonomy" id="1961234"/>
    <lineage>
        <taxon>Eukaryota</taxon>
        <taxon>Viridiplantae</taxon>
        <taxon>Streptophyta</taxon>
        <taxon>Embryophyta</taxon>
        <taxon>Tracheophyta</taxon>
        <taxon>Spermatophyta</taxon>
        <taxon>Magnoliopsida</taxon>
        <taxon>eudicotyledons</taxon>
        <taxon>Gunneridae</taxon>
        <taxon>Pentapetalae</taxon>
        <taxon>asterids</taxon>
        <taxon>lamiids</taxon>
        <taxon>Lamiales</taxon>
        <taxon>Orobanchaceae</taxon>
        <taxon>Pedicularideae</taxon>
        <taxon>Castillejinae</taxon>
        <taxon>Castilleja</taxon>
    </lineage>
</organism>
<sequence>MVALPVARSVVVVRSGGVGSGEEFHGEWWLSVVRLRRLRRAEVFVACELEDESDGEARGFGENCRSLREPPCRTEPSESAGVAEIAKPHELSPPLTAPNHHPERLTVAATITRPNRRSLHR</sequence>
<dbReference type="EMBL" id="JAVIJP010000060">
    <property type="protein sequence ID" value="KAL3622354.1"/>
    <property type="molecule type" value="Genomic_DNA"/>
</dbReference>
<dbReference type="Proteomes" id="UP001632038">
    <property type="component" value="Unassembled WGS sequence"/>
</dbReference>
<proteinExistence type="predicted"/>
<evidence type="ECO:0000313" key="2">
    <source>
        <dbReference type="Proteomes" id="UP001632038"/>
    </source>
</evidence>
<protein>
    <recommendedName>
        <fullName evidence="3">Secreted protein</fullName>
    </recommendedName>
</protein>
<evidence type="ECO:0000313" key="1">
    <source>
        <dbReference type="EMBL" id="KAL3622354.1"/>
    </source>
</evidence>
<comment type="caution">
    <text evidence="1">The sequence shown here is derived from an EMBL/GenBank/DDBJ whole genome shotgun (WGS) entry which is preliminary data.</text>
</comment>
<name>A0ABD3BYP8_9LAMI</name>
<evidence type="ECO:0008006" key="3">
    <source>
        <dbReference type="Google" id="ProtNLM"/>
    </source>
</evidence>
<keyword evidence="2" id="KW-1185">Reference proteome</keyword>
<dbReference type="AlphaFoldDB" id="A0ABD3BYP8"/>
<reference evidence="2" key="1">
    <citation type="journal article" date="2024" name="IScience">
        <title>Strigolactones Initiate the Formation of Haustorium-like Structures in Castilleja.</title>
        <authorList>
            <person name="Buerger M."/>
            <person name="Peterson D."/>
            <person name="Chory J."/>
        </authorList>
    </citation>
    <scope>NUCLEOTIDE SEQUENCE [LARGE SCALE GENOMIC DNA]</scope>
</reference>
<gene>
    <name evidence="1" type="ORF">CASFOL_033765</name>
</gene>
<accession>A0ABD3BYP8</accession>